<dbReference type="Proteomes" id="UP001529510">
    <property type="component" value="Unassembled WGS sequence"/>
</dbReference>
<organism evidence="2 3">
    <name type="scientific">Cirrhinus mrigala</name>
    <name type="common">Mrigala</name>
    <dbReference type="NCBI Taxonomy" id="683832"/>
    <lineage>
        <taxon>Eukaryota</taxon>
        <taxon>Metazoa</taxon>
        <taxon>Chordata</taxon>
        <taxon>Craniata</taxon>
        <taxon>Vertebrata</taxon>
        <taxon>Euteleostomi</taxon>
        <taxon>Actinopterygii</taxon>
        <taxon>Neopterygii</taxon>
        <taxon>Teleostei</taxon>
        <taxon>Ostariophysi</taxon>
        <taxon>Cypriniformes</taxon>
        <taxon>Cyprinidae</taxon>
        <taxon>Labeoninae</taxon>
        <taxon>Labeonini</taxon>
        <taxon>Cirrhinus</taxon>
    </lineage>
</organism>
<accession>A0ABD0PDE0</accession>
<proteinExistence type="predicted"/>
<sequence length="79" mass="8903">MDCNGIPVGPEESFAHEIEELIEEENFSSMMDLQDIAESDIKDLETDSLQNTCYESSWQDVMDSADLEQDKPGDKGENN</sequence>
<gene>
    <name evidence="2" type="ORF">M9458_032390</name>
</gene>
<feature type="non-terminal residue" evidence="2">
    <location>
        <position position="79"/>
    </location>
</feature>
<keyword evidence="3" id="KW-1185">Reference proteome</keyword>
<protein>
    <submittedName>
        <fullName evidence="2">Uncharacterized protein</fullName>
    </submittedName>
</protein>
<reference evidence="2 3" key="1">
    <citation type="submission" date="2024-05" db="EMBL/GenBank/DDBJ databases">
        <title>Genome sequencing and assembly of Indian major carp, Cirrhinus mrigala (Hamilton, 1822).</title>
        <authorList>
            <person name="Mohindra V."/>
            <person name="Chowdhury L.M."/>
            <person name="Lal K."/>
            <person name="Jena J.K."/>
        </authorList>
    </citation>
    <scope>NUCLEOTIDE SEQUENCE [LARGE SCALE GENOMIC DNA]</scope>
    <source>
        <strain evidence="2">CM1030</strain>
        <tissue evidence="2">Blood</tissue>
    </source>
</reference>
<feature type="region of interest" description="Disordered" evidence="1">
    <location>
        <begin position="56"/>
        <end position="79"/>
    </location>
</feature>
<name>A0ABD0PDE0_CIRMR</name>
<feature type="compositionally biased region" description="Basic and acidic residues" evidence="1">
    <location>
        <begin position="68"/>
        <end position="79"/>
    </location>
</feature>
<evidence type="ECO:0000256" key="1">
    <source>
        <dbReference type="SAM" id="MobiDB-lite"/>
    </source>
</evidence>
<dbReference type="EMBL" id="JAMKFB020000016">
    <property type="protein sequence ID" value="KAL0172079.1"/>
    <property type="molecule type" value="Genomic_DNA"/>
</dbReference>
<evidence type="ECO:0000313" key="3">
    <source>
        <dbReference type="Proteomes" id="UP001529510"/>
    </source>
</evidence>
<comment type="caution">
    <text evidence="2">The sequence shown here is derived from an EMBL/GenBank/DDBJ whole genome shotgun (WGS) entry which is preliminary data.</text>
</comment>
<dbReference type="AlphaFoldDB" id="A0ABD0PDE0"/>
<evidence type="ECO:0000313" key="2">
    <source>
        <dbReference type="EMBL" id="KAL0172079.1"/>
    </source>
</evidence>